<dbReference type="InterPro" id="IPR008979">
    <property type="entry name" value="Galactose-bd-like_sf"/>
</dbReference>
<dbReference type="Proteomes" id="UP000182661">
    <property type="component" value="Unassembled WGS sequence"/>
</dbReference>
<evidence type="ECO:0000313" key="4">
    <source>
        <dbReference type="Proteomes" id="UP000182661"/>
    </source>
</evidence>
<dbReference type="GO" id="GO:0016787">
    <property type="term" value="F:hydrolase activity"/>
    <property type="evidence" value="ECO:0007669"/>
    <property type="project" value="UniProtKB-KW"/>
</dbReference>
<evidence type="ECO:0000256" key="2">
    <source>
        <dbReference type="SAM" id="SignalP"/>
    </source>
</evidence>
<name>A0A657LSA3_9HYPH</name>
<dbReference type="PANTHER" id="PTHR47406:SF2">
    <property type="entry name" value="ALPHA GLUCURONIDASE N-TERMINAL DOMAIN-CONTAINING PROTEIN"/>
    <property type="match status" value="1"/>
</dbReference>
<dbReference type="GO" id="GO:0005975">
    <property type="term" value="P:carbohydrate metabolic process"/>
    <property type="evidence" value="ECO:0007669"/>
    <property type="project" value="UniProtKB-ARBA"/>
</dbReference>
<evidence type="ECO:0000313" key="3">
    <source>
        <dbReference type="EMBL" id="OJF95294.1"/>
    </source>
</evidence>
<dbReference type="EMBL" id="LSRP01000095">
    <property type="protein sequence ID" value="OJF95294.1"/>
    <property type="molecule type" value="Genomic_DNA"/>
</dbReference>
<dbReference type="InterPro" id="IPR029018">
    <property type="entry name" value="Hex-like_dom2"/>
</dbReference>
<comment type="caution">
    <text evidence="3">The sequence shown here is derived from an EMBL/GenBank/DDBJ whole genome shotgun (WGS) entry which is preliminary data.</text>
</comment>
<gene>
    <name evidence="3" type="ORF">AX760_19710</name>
</gene>
<protein>
    <recommendedName>
        <fullName evidence="5">Alpha glucuronidase N-terminal domain-containing protein</fullName>
    </recommendedName>
</protein>
<keyword evidence="4" id="KW-1185">Reference proteome</keyword>
<dbReference type="InterPro" id="IPR032287">
    <property type="entry name" value="DUF4838"/>
</dbReference>
<proteinExistence type="predicted"/>
<evidence type="ECO:0008006" key="5">
    <source>
        <dbReference type="Google" id="ProtNLM"/>
    </source>
</evidence>
<dbReference type="Pfam" id="PF16126">
    <property type="entry name" value="DUF4838"/>
    <property type="match status" value="1"/>
</dbReference>
<dbReference type="SUPFAM" id="SSF49785">
    <property type="entry name" value="Galactose-binding domain-like"/>
    <property type="match status" value="1"/>
</dbReference>
<reference evidence="3 4" key="1">
    <citation type="submission" date="2016-02" db="EMBL/GenBank/DDBJ databases">
        <title>Genome sequencing of a beta-galactosidase producing bacteria Rhizobium sp. 59.</title>
        <authorList>
            <person name="Wang D."/>
            <person name="Kot W."/>
            <person name="Qin Y."/>
            <person name="Hansen L."/>
            <person name="Naqvi K."/>
            <person name="Rensing C."/>
        </authorList>
    </citation>
    <scope>NUCLEOTIDE SEQUENCE [LARGE SCALE GENOMIC DNA]</scope>
    <source>
        <strain evidence="3 4">59</strain>
    </source>
</reference>
<accession>A0A657LSA3</accession>
<sequence>MMKRIRYLSAACLSAVLSLAPLVAVAQQGDLVVNGSFAGGFSPWWKQGATVRVQAVDGRNAALVPSGMVVQERIGVSGSRNYRLSMNIRSEATDAGSVYVQMSFRGPGVAGNWQGPSTVTLDGRSDGNCTAAPSPRTEKAALVTGGGEAAWRSHSIVFTAPANADQMILYLRKAACTPGAAAFTGVSVTQTDDPPTSLRDAARLALAAQHLPVAAEPTANTALLNQQLTRAAPSNGQYKLAVAGAMAMRVHVGQDEDIMTLQSAIDLSSLSARVAGATAPAYLSTDAAVAEQALVAVGRNNALARRVFTDADFQDLGDDGFLIRASGPHIAIAGRTPRGTMYGVNWFLDRKLGIRWLSPTVTHWPSRPDITLPALRERHVPRFAFREVLSVEAENKVWRQRNLMNGESHGPSYLPTPFGIDSWNRSWASQNTILSFYQLLPQATYAAAHPEWYAGGQLAMMNTGMRAEMARVVIQKLRALPDYKSVWFSIHDNDWGWDMDAASAAFAAQHGGDPSAPRLDMMIDIAERVRAELPGARLAFNAYHWSFTPPEGMTVPDHILVYPMTIHVNYRDPLNGTANAALGRDIAGWNAIARNVLVWDHVTNFAGYIQPTPNIFPIGQSIRWLSTLEHVNGYMGEGSFNTPGAEFSALRAWMISRLLWDPQQDVNALVDEFCNLYYGPAAPAIKEYIRFYHDKIGRTDDVLAEKTTVDMDMFDAEFVKRADALFDTAETSVRGTAYEARVQEARMPVDYVILLRREEYSRQRDQIGFDVKANLPQRSARFWAAVQASKVSHYIQGDKIDALASVLQIERRAPQKPTLAEGLADWADIQDMSFQRFAGAKSAIVADPLASDGAAVALDRSQPGWTMQLKFDKLPKTGQWWLYAALRVEAGGQQGAGIAKLGSAPPMSCAVTIANSPATAGQYSWFEVPAGPFSYSTDHARSIYLEPIAGPEGSKIFIDRIIALPARAAGVAPAGPC</sequence>
<dbReference type="PANTHER" id="PTHR47406">
    <property type="entry name" value="COAGULATION FACTOR 5/8 TYPE, C-TERMINAL"/>
    <property type="match status" value="1"/>
</dbReference>
<organism evidence="3 4">
    <name type="scientific">Pararhizobium antarcticum</name>
    <dbReference type="NCBI Taxonomy" id="1798805"/>
    <lineage>
        <taxon>Bacteria</taxon>
        <taxon>Pseudomonadati</taxon>
        <taxon>Pseudomonadota</taxon>
        <taxon>Alphaproteobacteria</taxon>
        <taxon>Hyphomicrobiales</taxon>
        <taxon>Rhizobiaceae</taxon>
        <taxon>Rhizobium/Agrobacterium group</taxon>
        <taxon>Pararhizobium</taxon>
    </lineage>
</organism>
<dbReference type="Gene3D" id="2.60.120.260">
    <property type="entry name" value="Galactose-binding domain-like"/>
    <property type="match status" value="1"/>
</dbReference>
<dbReference type="SUPFAM" id="SSF55545">
    <property type="entry name" value="beta-N-acetylhexosaminidase-like domain"/>
    <property type="match status" value="1"/>
</dbReference>
<keyword evidence="1" id="KW-0378">Hydrolase</keyword>
<dbReference type="AlphaFoldDB" id="A0A657LSA3"/>
<dbReference type="Gene3D" id="3.30.379.10">
    <property type="entry name" value="Chitobiase/beta-hexosaminidase domain 2-like"/>
    <property type="match status" value="1"/>
</dbReference>
<evidence type="ECO:0000256" key="1">
    <source>
        <dbReference type="ARBA" id="ARBA00022801"/>
    </source>
</evidence>
<feature type="chain" id="PRO_5025041366" description="Alpha glucuronidase N-terminal domain-containing protein" evidence="2">
    <location>
        <begin position="27"/>
        <end position="977"/>
    </location>
</feature>
<keyword evidence="2" id="KW-0732">Signal</keyword>
<feature type="signal peptide" evidence="2">
    <location>
        <begin position="1"/>
        <end position="26"/>
    </location>
</feature>